<dbReference type="SUPFAM" id="SSF52425">
    <property type="entry name" value="Cryptochrome/photolyase, N-terminal domain"/>
    <property type="match status" value="1"/>
</dbReference>
<keyword evidence="3" id="KW-1185">Reference proteome</keyword>
<dbReference type="STRING" id="1157962.A0A250WPC0"/>
<protein>
    <recommendedName>
        <fullName evidence="1">Photolyase/cryptochrome alpha/beta domain-containing protein</fullName>
    </recommendedName>
</protein>
<feature type="domain" description="Photolyase/cryptochrome alpha/beta" evidence="1">
    <location>
        <begin position="51"/>
        <end position="177"/>
    </location>
</feature>
<sequence>MICQRSIQQCNARGSSQNTYQPSTVVRNIFRLRPRHTQGVARDVSNNAERTTILLYSSEDLRADDHPGLRASCSSEALLPVYILDAKHLQDLQYLENGPQLLFASLQHLQSQLQAKGSDLIVRHGQPSQTLEALAVEIGASEIMASHSIKLNASVNSVVISRYEDAYIWDNSNFSINYRQWTSQRGPASSIPDAPHSLPPIPSNISICPFPTLEDIQKMCSFDSHKRSDKGENDDLSSNINLNQLCLQLVSAIVSSCKDPLQILDMYLTPCPEPSEDLVKLLTSSSSTRTSSTADPFMQFSTTSGRISLNGNIYSSHQVINAAALLLELPSSPGSSFQQLLGPWLQLGALSRRRVFDRASKSVEAILPQRAAAAVRAVELSEFHHLLSTVGATQGRPEEVFSALGGLQVKQYKWRGLSNEYCVVEPTDALEGTPALLLVHGFGAFGDQWRGNMAALAKAGYRVFAPTLPGFGRSEKAAVPYSQDLWRDFLRDFTVQVVGGPVVVAGNSIGGFIAASMAADYPQLAAGLILLNSAGPVDPSFDIAAWRRACESKTPPPKFVVQLISRALFWYLELTIARTLKWLYPTNPDRADEWLGTEIFRAACDLGSLEVFQSVFYLPPPRALNYLVSDLFQGPTLVLQGALDPLNDAKGRAESLQRTCPDNVEVVLLQAGHCPHDEQPEQVNQGILKFMRDRIDYKKRLAVLGNFAVN</sequence>
<dbReference type="AlphaFoldDB" id="A0A250WPC0"/>
<dbReference type="PANTHER" id="PTHR47832">
    <property type="entry name" value="DNA PHOTOLYASE"/>
    <property type="match status" value="1"/>
</dbReference>
<dbReference type="PROSITE" id="PS51645">
    <property type="entry name" value="PHR_CRY_ALPHA_BETA"/>
    <property type="match status" value="1"/>
</dbReference>
<dbReference type="PANTHER" id="PTHR47832:SF1">
    <property type="entry name" value="DNA PHOTOLYASE"/>
    <property type="match status" value="1"/>
</dbReference>
<dbReference type="InterPro" id="IPR006050">
    <property type="entry name" value="DNA_photolyase_N"/>
</dbReference>
<dbReference type="Pfam" id="PF00875">
    <property type="entry name" value="DNA_photolyase"/>
    <property type="match status" value="1"/>
</dbReference>
<gene>
    <name evidence="2" type="ORF">CEUSTIGMA_g150.t1</name>
</gene>
<dbReference type="SUPFAM" id="SSF53474">
    <property type="entry name" value="alpha/beta-Hydrolases"/>
    <property type="match status" value="1"/>
</dbReference>
<name>A0A250WPC0_9CHLO</name>
<dbReference type="EMBL" id="BEGY01000001">
    <property type="protein sequence ID" value="GAX72694.1"/>
    <property type="molecule type" value="Genomic_DNA"/>
</dbReference>
<dbReference type="Proteomes" id="UP000232323">
    <property type="component" value="Unassembled WGS sequence"/>
</dbReference>
<dbReference type="InterPro" id="IPR000639">
    <property type="entry name" value="Epox_hydrolase-like"/>
</dbReference>
<dbReference type="GO" id="GO:0003824">
    <property type="term" value="F:catalytic activity"/>
    <property type="evidence" value="ECO:0007669"/>
    <property type="project" value="InterPro"/>
</dbReference>
<dbReference type="PRINTS" id="PR00111">
    <property type="entry name" value="ABHYDROLASE"/>
</dbReference>
<evidence type="ECO:0000313" key="3">
    <source>
        <dbReference type="Proteomes" id="UP000232323"/>
    </source>
</evidence>
<dbReference type="InterPro" id="IPR000073">
    <property type="entry name" value="AB_hydrolase_1"/>
</dbReference>
<dbReference type="Gene3D" id="3.40.50.1820">
    <property type="entry name" value="alpha/beta hydrolase"/>
    <property type="match status" value="1"/>
</dbReference>
<accession>A0A250WPC0</accession>
<dbReference type="Pfam" id="PF12697">
    <property type="entry name" value="Abhydrolase_6"/>
    <property type="match status" value="1"/>
</dbReference>
<evidence type="ECO:0000313" key="2">
    <source>
        <dbReference type="EMBL" id="GAX72694.1"/>
    </source>
</evidence>
<dbReference type="PRINTS" id="PR00412">
    <property type="entry name" value="EPOXHYDRLASE"/>
</dbReference>
<dbReference type="InterPro" id="IPR014729">
    <property type="entry name" value="Rossmann-like_a/b/a_fold"/>
</dbReference>
<proteinExistence type="predicted"/>
<organism evidence="2 3">
    <name type="scientific">Chlamydomonas eustigma</name>
    <dbReference type="NCBI Taxonomy" id="1157962"/>
    <lineage>
        <taxon>Eukaryota</taxon>
        <taxon>Viridiplantae</taxon>
        <taxon>Chlorophyta</taxon>
        <taxon>core chlorophytes</taxon>
        <taxon>Chlorophyceae</taxon>
        <taxon>CS clade</taxon>
        <taxon>Chlamydomonadales</taxon>
        <taxon>Chlamydomonadaceae</taxon>
        <taxon>Chlamydomonas</taxon>
    </lineage>
</organism>
<dbReference type="OrthoDB" id="408373at2759"/>
<comment type="caution">
    <text evidence="2">The sequence shown here is derived from an EMBL/GenBank/DDBJ whole genome shotgun (WGS) entry which is preliminary data.</text>
</comment>
<evidence type="ECO:0000259" key="1">
    <source>
        <dbReference type="PROSITE" id="PS51645"/>
    </source>
</evidence>
<dbReference type="Gene3D" id="3.40.50.620">
    <property type="entry name" value="HUPs"/>
    <property type="match status" value="1"/>
</dbReference>
<dbReference type="InterPro" id="IPR036155">
    <property type="entry name" value="Crypto/Photolyase_N_sf"/>
</dbReference>
<dbReference type="InterPro" id="IPR029058">
    <property type="entry name" value="AB_hydrolase_fold"/>
</dbReference>
<reference evidence="2 3" key="1">
    <citation type="submission" date="2017-08" db="EMBL/GenBank/DDBJ databases">
        <title>Acidophilic green algal genome provides insights into adaptation to an acidic environment.</title>
        <authorList>
            <person name="Hirooka S."/>
            <person name="Hirose Y."/>
            <person name="Kanesaki Y."/>
            <person name="Higuchi S."/>
            <person name="Fujiwara T."/>
            <person name="Onuma R."/>
            <person name="Era A."/>
            <person name="Ohbayashi R."/>
            <person name="Uzuka A."/>
            <person name="Nozaki H."/>
            <person name="Yoshikawa H."/>
            <person name="Miyagishima S.Y."/>
        </authorList>
    </citation>
    <scope>NUCLEOTIDE SEQUENCE [LARGE SCALE GENOMIC DNA]</scope>
    <source>
        <strain evidence="2 3">NIES-2499</strain>
    </source>
</reference>